<keyword evidence="3" id="KW-1185">Reference proteome</keyword>
<protein>
    <submittedName>
        <fullName evidence="2">Uncharacterized protein</fullName>
    </submittedName>
</protein>
<evidence type="ECO:0000313" key="3">
    <source>
        <dbReference type="Proteomes" id="UP001516023"/>
    </source>
</evidence>
<proteinExistence type="predicted"/>
<evidence type="ECO:0000313" key="2">
    <source>
        <dbReference type="EMBL" id="KAL3785420.1"/>
    </source>
</evidence>
<gene>
    <name evidence="2" type="ORF">HJC23_013559</name>
</gene>
<name>A0ABD3PB69_9STRA</name>
<dbReference type="Proteomes" id="UP001516023">
    <property type="component" value="Unassembled WGS sequence"/>
</dbReference>
<sequence>MKIPHPPFPHSWHIGENFQPNVETRDEFVVKQAKEIMQSYLFSKGLESGYTLELNYVTTLNLLDETKSFLHQASEGLIKEHPLTVLPMDPEKEYFEFPTLAELHSYCQKPENEGSIVFYIHSKTKDAPRIQMEDYLLGKTCLTCLSNERKVACGPNLVGTGWTWSHFGGNFWMTRCSHISTLNFPFYEELLEEANNGMTSEEQSESYPPYGRLFAEYWMFNDGGSRSLSLLPFVPMNNHEGRPSLASSVRGQNGTIGMSAGTGSNSDVETLKKKTRKRRTILQKEYDEFSLKRMGIDGSSSKVRDNDEPGGEGRCGEVDHEGWDVDGYAMATFGSQLVASLSGPPDPPLSSSEITDRASKEQIESWKDFEYPDYEDRFDFEAVNRLSEYRCQEEKSIWHSRRWRCCNTICQFCYRNLHVNNCESTAIRRSTSIIFVISVVVISAAMIGYAIPRSQKDNINSKTMIHTTTFHDAVENGEMKQHFIPPPSSKYTPIRSNNQQQSGNSNSMDEYTPQQLLELAEDIIKSCDPQTITTSEERKMCQTLCIDRMCCFDPGKYGCAQDEEMMCTVYVGCQVLYGYDSEMMISNLENNGIERQPGIEYNGGNIANHYHQSSILADETASVSNTANSLQLADDIIQYCDEYLKDPYSSSGRKCIAFCREHMCCFEDVEIGSGCIEEEGNKFSCQVYEGCEVLVGVDELEAKM</sequence>
<feature type="compositionally biased region" description="Low complexity" evidence="1">
    <location>
        <begin position="496"/>
        <end position="507"/>
    </location>
</feature>
<feature type="region of interest" description="Disordered" evidence="1">
    <location>
        <begin position="485"/>
        <end position="509"/>
    </location>
</feature>
<reference evidence="2 3" key="1">
    <citation type="journal article" date="2020" name="G3 (Bethesda)">
        <title>Improved Reference Genome for Cyclotella cryptica CCMP332, a Model for Cell Wall Morphogenesis, Salinity Adaptation, and Lipid Production in Diatoms (Bacillariophyta).</title>
        <authorList>
            <person name="Roberts W.R."/>
            <person name="Downey K.M."/>
            <person name="Ruck E.C."/>
            <person name="Traller J.C."/>
            <person name="Alverson A.J."/>
        </authorList>
    </citation>
    <scope>NUCLEOTIDE SEQUENCE [LARGE SCALE GENOMIC DNA]</scope>
    <source>
        <strain evidence="2 3">CCMP332</strain>
    </source>
</reference>
<comment type="caution">
    <text evidence="2">The sequence shown here is derived from an EMBL/GenBank/DDBJ whole genome shotgun (WGS) entry which is preliminary data.</text>
</comment>
<dbReference type="EMBL" id="JABMIG020000215">
    <property type="protein sequence ID" value="KAL3785420.1"/>
    <property type="molecule type" value="Genomic_DNA"/>
</dbReference>
<dbReference type="AlphaFoldDB" id="A0ABD3PB69"/>
<organism evidence="2 3">
    <name type="scientific">Cyclotella cryptica</name>
    <dbReference type="NCBI Taxonomy" id="29204"/>
    <lineage>
        <taxon>Eukaryota</taxon>
        <taxon>Sar</taxon>
        <taxon>Stramenopiles</taxon>
        <taxon>Ochrophyta</taxon>
        <taxon>Bacillariophyta</taxon>
        <taxon>Coscinodiscophyceae</taxon>
        <taxon>Thalassiosirophycidae</taxon>
        <taxon>Stephanodiscales</taxon>
        <taxon>Stephanodiscaceae</taxon>
        <taxon>Cyclotella</taxon>
    </lineage>
</organism>
<evidence type="ECO:0000256" key="1">
    <source>
        <dbReference type="SAM" id="MobiDB-lite"/>
    </source>
</evidence>
<accession>A0ABD3PB69</accession>